<comment type="caution">
    <text evidence="12">The sequence shown here is derived from an EMBL/GenBank/DDBJ whole genome shotgun (WGS) entry which is preliminary data.</text>
</comment>
<feature type="active site" description="Proton acceptor" evidence="10">
    <location>
        <position position="73"/>
    </location>
</feature>
<dbReference type="HAMAP" id="MF_01405">
    <property type="entry name" value="Non_canon_purine_NTPase"/>
    <property type="match status" value="1"/>
</dbReference>
<dbReference type="PANTHER" id="PTHR11067:SF9">
    <property type="entry name" value="INOSINE TRIPHOSPHATE PYROPHOSPHATASE"/>
    <property type="match status" value="1"/>
</dbReference>
<sequence>MSRLIIASNNAHKLSEIEAVLQTQAIDLPVLGLKDLPQQPEVVEDGDSFLANARKKALTIASLYPTDYVLADDSGLVIPALNGEPGVYSARYAGDHDDAANNKKVLTKLQDVQGAQRAAYFTTVMVLVGPNRPELVTQGRVDGFITQHPHGQNGFGYDPIFWLADANATMAEISASQKNAISHRGRALAELVQALPAWLKE</sequence>
<keyword evidence="13" id="KW-1185">Reference proteome</keyword>
<evidence type="ECO:0000256" key="9">
    <source>
        <dbReference type="ARBA" id="ARBA00052017"/>
    </source>
</evidence>
<evidence type="ECO:0000256" key="6">
    <source>
        <dbReference type="ARBA" id="ARBA00022842"/>
    </source>
</evidence>
<dbReference type="GO" id="GO:0000166">
    <property type="term" value="F:nucleotide binding"/>
    <property type="evidence" value="ECO:0007669"/>
    <property type="project" value="UniProtKB-KW"/>
</dbReference>
<feature type="binding site" evidence="10">
    <location>
        <begin position="155"/>
        <end position="158"/>
    </location>
    <ligand>
        <name>substrate</name>
    </ligand>
</feature>
<keyword evidence="3 10" id="KW-0479">Metal-binding</keyword>
<keyword evidence="5 10" id="KW-0378">Hydrolase</keyword>
<dbReference type="GO" id="GO:0035870">
    <property type="term" value="F:dITP diphosphatase activity"/>
    <property type="evidence" value="ECO:0007669"/>
    <property type="project" value="UniProtKB-UniRule"/>
</dbReference>
<evidence type="ECO:0000256" key="5">
    <source>
        <dbReference type="ARBA" id="ARBA00022801"/>
    </source>
</evidence>
<dbReference type="GO" id="GO:0036222">
    <property type="term" value="F:XTP diphosphatase activity"/>
    <property type="evidence" value="ECO:0007669"/>
    <property type="project" value="UniProtKB-UniRule"/>
</dbReference>
<proteinExistence type="inferred from homology"/>
<dbReference type="Gene3D" id="3.90.950.10">
    <property type="match status" value="1"/>
</dbReference>
<dbReference type="GO" id="GO:0046872">
    <property type="term" value="F:metal ion binding"/>
    <property type="evidence" value="ECO:0007669"/>
    <property type="project" value="UniProtKB-KW"/>
</dbReference>
<dbReference type="GO" id="GO:0017111">
    <property type="term" value="F:ribonucleoside triphosphate phosphatase activity"/>
    <property type="evidence" value="ECO:0007669"/>
    <property type="project" value="InterPro"/>
</dbReference>
<comment type="subunit">
    <text evidence="2 10">Homodimer.</text>
</comment>
<comment type="catalytic activity">
    <reaction evidence="9 10">
        <text>XTP + H2O = XMP + diphosphate + H(+)</text>
        <dbReference type="Rhea" id="RHEA:28610"/>
        <dbReference type="ChEBI" id="CHEBI:15377"/>
        <dbReference type="ChEBI" id="CHEBI:15378"/>
        <dbReference type="ChEBI" id="CHEBI:33019"/>
        <dbReference type="ChEBI" id="CHEBI:57464"/>
        <dbReference type="ChEBI" id="CHEBI:61314"/>
        <dbReference type="EC" id="3.6.1.66"/>
    </reaction>
</comment>
<evidence type="ECO:0000256" key="10">
    <source>
        <dbReference type="HAMAP-Rule" id="MF_01405"/>
    </source>
</evidence>
<dbReference type="OrthoDB" id="9807456at2"/>
<evidence type="ECO:0000313" key="12">
    <source>
        <dbReference type="EMBL" id="PVY84201.1"/>
    </source>
</evidence>
<dbReference type="Proteomes" id="UP000245433">
    <property type="component" value="Unassembled WGS sequence"/>
</dbReference>
<dbReference type="Pfam" id="PF01725">
    <property type="entry name" value="Ham1p_like"/>
    <property type="match status" value="1"/>
</dbReference>
<comment type="catalytic activity">
    <reaction evidence="10">
        <text>ITP + H2O = IMP + diphosphate + H(+)</text>
        <dbReference type="Rhea" id="RHEA:29399"/>
        <dbReference type="ChEBI" id="CHEBI:15377"/>
        <dbReference type="ChEBI" id="CHEBI:15378"/>
        <dbReference type="ChEBI" id="CHEBI:33019"/>
        <dbReference type="ChEBI" id="CHEBI:58053"/>
        <dbReference type="ChEBI" id="CHEBI:61402"/>
        <dbReference type="EC" id="3.6.1.66"/>
    </reaction>
</comment>
<dbReference type="FunFam" id="3.90.950.10:FF:000001">
    <property type="entry name" value="dITP/XTP pyrophosphatase"/>
    <property type="match status" value="1"/>
</dbReference>
<evidence type="ECO:0000256" key="7">
    <source>
        <dbReference type="ARBA" id="ARBA00023080"/>
    </source>
</evidence>
<comment type="similarity">
    <text evidence="1 10 11">Belongs to the HAM1 NTPase family.</text>
</comment>
<dbReference type="InterPro" id="IPR020922">
    <property type="entry name" value="dITP/XTP_pyrophosphatase"/>
</dbReference>
<comment type="function">
    <text evidence="10">Pyrophosphatase that catalyzes the hydrolysis of nucleoside triphosphates to their monophosphate derivatives, with a high preference for the non-canonical purine nucleotides XTP (xanthosine triphosphate), dITP (deoxyinosine triphosphate) and ITP. Seems to function as a house-cleaning enzyme that removes non-canonical purine nucleotides from the nucleotide pool, thus preventing their incorporation into DNA/RNA and avoiding chromosomal lesions.</text>
</comment>
<dbReference type="GO" id="GO:0005829">
    <property type="term" value="C:cytosol"/>
    <property type="evidence" value="ECO:0007669"/>
    <property type="project" value="TreeGrafter"/>
</dbReference>
<keyword evidence="4 10" id="KW-0547">Nucleotide-binding</keyword>
<feature type="binding site" evidence="10">
    <location>
        <begin position="183"/>
        <end position="184"/>
    </location>
    <ligand>
        <name>substrate</name>
    </ligand>
</feature>
<dbReference type="EC" id="3.6.1.66" evidence="10"/>
<keyword evidence="7 10" id="KW-0546">Nucleotide metabolism</keyword>
<dbReference type="SUPFAM" id="SSF52972">
    <property type="entry name" value="ITPase-like"/>
    <property type="match status" value="1"/>
</dbReference>
<dbReference type="InterPro" id="IPR029001">
    <property type="entry name" value="ITPase-like_fam"/>
</dbReference>
<evidence type="ECO:0000256" key="2">
    <source>
        <dbReference type="ARBA" id="ARBA00011738"/>
    </source>
</evidence>
<dbReference type="EMBL" id="QEKT01000005">
    <property type="protein sequence ID" value="PVY84201.1"/>
    <property type="molecule type" value="Genomic_DNA"/>
</dbReference>
<evidence type="ECO:0000256" key="3">
    <source>
        <dbReference type="ARBA" id="ARBA00022723"/>
    </source>
</evidence>
<protein>
    <recommendedName>
        <fullName evidence="10">dITP/XTP pyrophosphatase</fullName>
        <ecNumber evidence="10">3.6.1.66</ecNumber>
    </recommendedName>
    <alternativeName>
        <fullName evidence="10">Non-canonical purine NTP pyrophosphatase</fullName>
    </alternativeName>
    <alternativeName>
        <fullName evidence="10">Non-standard purine NTP pyrophosphatase</fullName>
    </alternativeName>
    <alternativeName>
        <fullName evidence="10">Nucleoside-triphosphate diphosphatase</fullName>
    </alternativeName>
    <alternativeName>
        <fullName evidence="10">Nucleoside-triphosphate pyrophosphatase</fullName>
        <shortName evidence="10">NTPase</shortName>
    </alternativeName>
</protein>
<dbReference type="InterPro" id="IPR002637">
    <property type="entry name" value="RdgB/HAM1"/>
</dbReference>
<dbReference type="GO" id="GO:0009146">
    <property type="term" value="P:purine nucleoside triphosphate catabolic process"/>
    <property type="evidence" value="ECO:0007669"/>
    <property type="project" value="UniProtKB-UniRule"/>
</dbReference>
<comment type="catalytic activity">
    <reaction evidence="8 10">
        <text>dITP + H2O = dIMP + diphosphate + H(+)</text>
        <dbReference type="Rhea" id="RHEA:28342"/>
        <dbReference type="ChEBI" id="CHEBI:15377"/>
        <dbReference type="ChEBI" id="CHEBI:15378"/>
        <dbReference type="ChEBI" id="CHEBI:33019"/>
        <dbReference type="ChEBI" id="CHEBI:61194"/>
        <dbReference type="ChEBI" id="CHEBI:61382"/>
        <dbReference type="EC" id="3.6.1.66"/>
    </reaction>
</comment>
<dbReference type="RefSeq" id="WP_089938702.1">
    <property type="nucleotide sequence ID" value="NZ_CAKOEX010000004.1"/>
</dbReference>
<accession>A0A2U1D942</accession>
<comment type="caution">
    <text evidence="10">Lacks conserved residue(s) required for the propagation of feature annotation.</text>
</comment>
<dbReference type="GO" id="GO:0009117">
    <property type="term" value="P:nucleotide metabolic process"/>
    <property type="evidence" value="ECO:0007669"/>
    <property type="project" value="UniProtKB-KW"/>
</dbReference>
<feature type="binding site" evidence="10">
    <location>
        <position position="178"/>
    </location>
    <ligand>
        <name>substrate</name>
    </ligand>
</feature>
<evidence type="ECO:0000313" key="13">
    <source>
        <dbReference type="Proteomes" id="UP000245433"/>
    </source>
</evidence>
<gene>
    <name evidence="12" type="ORF">C7384_10579</name>
</gene>
<feature type="binding site" evidence="10">
    <location>
        <begin position="8"/>
        <end position="13"/>
    </location>
    <ligand>
        <name>substrate</name>
    </ligand>
</feature>
<comment type="cofactor">
    <cofactor evidence="10">
        <name>Mg(2+)</name>
        <dbReference type="ChEBI" id="CHEBI:18420"/>
    </cofactor>
    <text evidence="10">Binds 1 Mg(2+) ion per subunit.</text>
</comment>
<dbReference type="NCBIfam" id="TIGR00042">
    <property type="entry name" value="RdgB/HAM1 family non-canonical purine NTP pyrophosphatase"/>
    <property type="match status" value="1"/>
</dbReference>
<evidence type="ECO:0000256" key="4">
    <source>
        <dbReference type="ARBA" id="ARBA00022741"/>
    </source>
</evidence>
<dbReference type="CDD" id="cd00515">
    <property type="entry name" value="HAM1"/>
    <property type="match status" value="1"/>
</dbReference>
<evidence type="ECO:0000256" key="1">
    <source>
        <dbReference type="ARBA" id="ARBA00008023"/>
    </source>
</evidence>
<organism evidence="12 13">
    <name type="scientific">Convivina intestini</name>
    <dbReference type="NCBI Taxonomy" id="1505726"/>
    <lineage>
        <taxon>Bacteria</taxon>
        <taxon>Bacillati</taxon>
        <taxon>Bacillota</taxon>
        <taxon>Bacilli</taxon>
        <taxon>Lactobacillales</taxon>
        <taxon>Lactobacillaceae</taxon>
        <taxon>Convivina</taxon>
    </lineage>
</organism>
<reference evidence="12 13" key="1">
    <citation type="submission" date="2018-04" db="EMBL/GenBank/DDBJ databases">
        <title>Genomic Encyclopedia of Type Strains, Phase IV (KMG-IV): sequencing the most valuable type-strain genomes for metagenomic binning, comparative biology and taxonomic classification.</title>
        <authorList>
            <person name="Goeker M."/>
        </authorList>
    </citation>
    <scope>NUCLEOTIDE SEQUENCE [LARGE SCALE GENOMIC DNA]</scope>
    <source>
        <strain evidence="12 13">DSM 28795</strain>
    </source>
</reference>
<evidence type="ECO:0000256" key="8">
    <source>
        <dbReference type="ARBA" id="ARBA00051875"/>
    </source>
</evidence>
<keyword evidence="6 10" id="KW-0460">Magnesium</keyword>
<feature type="binding site" evidence="10">
    <location>
        <position position="73"/>
    </location>
    <ligand>
        <name>Mg(2+)</name>
        <dbReference type="ChEBI" id="CHEBI:18420"/>
    </ligand>
</feature>
<dbReference type="PANTHER" id="PTHR11067">
    <property type="entry name" value="INOSINE TRIPHOSPHATE PYROPHOSPHATASE/HAM1 PROTEIN"/>
    <property type="match status" value="1"/>
</dbReference>
<evidence type="ECO:0000256" key="11">
    <source>
        <dbReference type="RuleBase" id="RU003781"/>
    </source>
</evidence>
<name>A0A2U1D942_9LACO</name>
<feature type="binding site" evidence="10">
    <location>
        <position position="74"/>
    </location>
    <ligand>
        <name>substrate</name>
    </ligand>
</feature>
<dbReference type="AlphaFoldDB" id="A0A2U1D942"/>
<dbReference type="GO" id="GO:0036220">
    <property type="term" value="F:ITP diphosphatase activity"/>
    <property type="evidence" value="ECO:0007669"/>
    <property type="project" value="UniProtKB-UniRule"/>
</dbReference>